<reference evidence="1" key="2">
    <citation type="journal article" date="2021" name="Microbiome">
        <title>Successional dynamics and alternative stable states in a saline activated sludge microbial community over 9 years.</title>
        <authorList>
            <person name="Wang Y."/>
            <person name="Ye J."/>
            <person name="Ju F."/>
            <person name="Liu L."/>
            <person name="Boyd J.A."/>
            <person name="Deng Y."/>
            <person name="Parks D.H."/>
            <person name="Jiang X."/>
            <person name="Yin X."/>
            <person name="Woodcroft B.J."/>
            <person name="Tyson G.W."/>
            <person name="Hugenholtz P."/>
            <person name="Polz M.F."/>
            <person name="Zhang T."/>
        </authorList>
    </citation>
    <scope>NUCLEOTIDE SEQUENCE</scope>
    <source>
        <strain evidence="1">HKST-UBA03</strain>
    </source>
</reference>
<protein>
    <submittedName>
        <fullName evidence="1">Uncharacterized protein</fullName>
    </submittedName>
</protein>
<dbReference type="AlphaFoldDB" id="A0A955RQQ7"/>
<sequence length="159" mass="17426">MTIKLTQKKGLSINTQTGEVILGDDVITVVPDEKVKTQTPKFEIVNPGEYEVADIAVTAYNPMPAAIIEAEQITVVYMPSPPETLEESSASEFERVDVLIIPGKRSDLVGQLAPYIVIPLNDEEYLAEKLGAGLSESQKSLTLKSRTDLPEETEIVFFS</sequence>
<proteinExistence type="predicted"/>
<gene>
    <name evidence="1" type="ORF">KC614_00680</name>
</gene>
<evidence type="ECO:0000313" key="1">
    <source>
        <dbReference type="EMBL" id="MCA9391704.1"/>
    </source>
</evidence>
<dbReference type="Proteomes" id="UP000751518">
    <property type="component" value="Unassembled WGS sequence"/>
</dbReference>
<reference evidence="1" key="1">
    <citation type="submission" date="2020-04" db="EMBL/GenBank/DDBJ databases">
        <authorList>
            <person name="Zhang T."/>
        </authorList>
    </citation>
    <scope>NUCLEOTIDE SEQUENCE</scope>
    <source>
        <strain evidence="1">HKST-UBA03</strain>
    </source>
</reference>
<comment type="caution">
    <text evidence="1">The sequence shown here is derived from an EMBL/GenBank/DDBJ whole genome shotgun (WGS) entry which is preliminary data.</text>
</comment>
<organism evidence="1 2">
    <name type="scientific">candidate division WWE3 bacterium</name>
    <dbReference type="NCBI Taxonomy" id="2053526"/>
    <lineage>
        <taxon>Bacteria</taxon>
        <taxon>Katanobacteria</taxon>
    </lineage>
</organism>
<accession>A0A955RQQ7</accession>
<evidence type="ECO:0000313" key="2">
    <source>
        <dbReference type="Proteomes" id="UP000751518"/>
    </source>
</evidence>
<dbReference type="EMBL" id="JAGQKZ010000003">
    <property type="protein sequence ID" value="MCA9391704.1"/>
    <property type="molecule type" value="Genomic_DNA"/>
</dbReference>
<name>A0A955RQQ7_UNCKA</name>